<protein>
    <submittedName>
        <fullName evidence="1">Uncharacterized protein</fullName>
    </submittedName>
</protein>
<evidence type="ECO:0000313" key="1">
    <source>
        <dbReference type="EMBL" id="KAI4344083.1"/>
    </source>
</evidence>
<comment type="caution">
    <text evidence="1">The sequence shown here is derived from an EMBL/GenBank/DDBJ whole genome shotgun (WGS) entry which is preliminary data.</text>
</comment>
<name>A0ACB9P5V6_BAUVA</name>
<dbReference type="EMBL" id="CM039430">
    <property type="protein sequence ID" value="KAI4344083.1"/>
    <property type="molecule type" value="Genomic_DNA"/>
</dbReference>
<keyword evidence="2" id="KW-1185">Reference proteome</keyword>
<proteinExistence type="predicted"/>
<organism evidence="1 2">
    <name type="scientific">Bauhinia variegata</name>
    <name type="common">Purple orchid tree</name>
    <name type="synonym">Phanera variegata</name>
    <dbReference type="NCBI Taxonomy" id="167791"/>
    <lineage>
        <taxon>Eukaryota</taxon>
        <taxon>Viridiplantae</taxon>
        <taxon>Streptophyta</taxon>
        <taxon>Embryophyta</taxon>
        <taxon>Tracheophyta</taxon>
        <taxon>Spermatophyta</taxon>
        <taxon>Magnoliopsida</taxon>
        <taxon>eudicotyledons</taxon>
        <taxon>Gunneridae</taxon>
        <taxon>Pentapetalae</taxon>
        <taxon>rosids</taxon>
        <taxon>fabids</taxon>
        <taxon>Fabales</taxon>
        <taxon>Fabaceae</taxon>
        <taxon>Cercidoideae</taxon>
        <taxon>Cercideae</taxon>
        <taxon>Bauhiniinae</taxon>
        <taxon>Bauhinia</taxon>
    </lineage>
</organism>
<accession>A0ACB9P5V6</accession>
<gene>
    <name evidence="1" type="ORF">L6164_011354</name>
</gene>
<evidence type="ECO:0000313" key="2">
    <source>
        <dbReference type="Proteomes" id="UP000828941"/>
    </source>
</evidence>
<sequence>MSFLPAIPVVLISTRCHGASTVHAFQSRPAWNWGLHINENALALPSALDRIRSSTVVHGNGNANANGLPSWGLHPRTKLPVKSLVRFQSLLKDCAKIFKTPTFISKHLQHS</sequence>
<reference evidence="1 2" key="1">
    <citation type="journal article" date="2022" name="DNA Res.">
        <title>Chromosomal-level genome assembly of the orchid tree Bauhinia variegata (Leguminosae; Cercidoideae) supports the allotetraploid origin hypothesis of Bauhinia.</title>
        <authorList>
            <person name="Zhong Y."/>
            <person name="Chen Y."/>
            <person name="Zheng D."/>
            <person name="Pang J."/>
            <person name="Liu Y."/>
            <person name="Luo S."/>
            <person name="Meng S."/>
            <person name="Qian L."/>
            <person name="Wei D."/>
            <person name="Dai S."/>
            <person name="Zhou R."/>
        </authorList>
    </citation>
    <scope>NUCLEOTIDE SEQUENCE [LARGE SCALE GENOMIC DNA]</scope>
    <source>
        <strain evidence="1">BV-YZ2020</strain>
    </source>
</reference>
<dbReference type="Proteomes" id="UP000828941">
    <property type="component" value="Chromosome 5"/>
</dbReference>